<sequence>MEELKTLCLHVGIPLSVTITRLYKLKYEFEHASSLLDDLIQDFKDTKRQLSNLQGYLAESNLNPFKRHDCELVLRELHLGVNRLTNQTDCIEMKLNQKSIFGRVKRRHSLISGELDSIHKNIERINNRMSVIRQEIQLDMELENRRERQSQHESVKKDLEIIQKNTIATDAGTIRKEYRKYALAIMTEPFSMDITSQPGDLYNGEDEGKFPARMTLISGVEIEDERGYGFPPQPGSITLKNMLPIIAPSEFGNTMAPIFDDIFPKTSVPVTVADQIAELA</sequence>
<evidence type="ECO:0000313" key="2">
    <source>
        <dbReference type="Proteomes" id="UP001365542"/>
    </source>
</evidence>
<accession>A0AAV9XR07</accession>
<dbReference type="AlphaFoldDB" id="A0AAV9XR07"/>
<dbReference type="EMBL" id="JAVHJO010000001">
    <property type="protein sequence ID" value="KAK6544046.1"/>
    <property type="molecule type" value="Genomic_DNA"/>
</dbReference>
<dbReference type="Proteomes" id="UP001365542">
    <property type="component" value="Unassembled WGS sequence"/>
</dbReference>
<proteinExistence type="predicted"/>
<evidence type="ECO:0000313" key="1">
    <source>
        <dbReference type="EMBL" id="KAK6544046.1"/>
    </source>
</evidence>
<comment type="caution">
    <text evidence="1">The sequence shown here is derived from an EMBL/GenBank/DDBJ whole genome shotgun (WGS) entry which is preliminary data.</text>
</comment>
<gene>
    <name evidence="1" type="ORF">TWF694_000759</name>
</gene>
<name>A0AAV9XR07_9PEZI</name>
<protein>
    <submittedName>
        <fullName evidence="1">Uncharacterized protein</fullName>
    </submittedName>
</protein>
<reference evidence="1 2" key="1">
    <citation type="submission" date="2019-10" db="EMBL/GenBank/DDBJ databases">
        <authorList>
            <person name="Palmer J.M."/>
        </authorList>
    </citation>
    <scope>NUCLEOTIDE SEQUENCE [LARGE SCALE GENOMIC DNA]</scope>
    <source>
        <strain evidence="1 2">TWF694</strain>
    </source>
</reference>
<organism evidence="1 2">
    <name type="scientific">Orbilia ellipsospora</name>
    <dbReference type="NCBI Taxonomy" id="2528407"/>
    <lineage>
        <taxon>Eukaryota</taxon>
        <taxon>Fungi</taxon>
        <taxon>Dikarya</taxon>
        <taxon>Ascomycota</taxon>
        <taxon>Pezizomycotina</taxon>
        <taxon>Orbiliomycetes</taxon>
        <taxon>Orbiliales</taxon>
        <taxon>Orbiliaceae</taxon>
        <taxon>Orbilia</taxon>
    </lineage>
</organism>
<keyword evidence="2" id="KW-1185">Reference proteome</keyword>